<protein>
    <submittedName>
        <fullName evidence="1">Uncharacterized protein</fullName>
    </submittedName>
</protein>
<organism evidence="1 2">
    <name type="scientific">Digitaria exilis</name>
    <dbReference type="NCBI Taxonomy" id="1010633"/>
    <lineage>
        <taxon>Eukaryota</taxon>
        <taxon>Viridiplantae</taxon>
        <taxon>Streptophyta</taxon>
        <taxon>Embryophyta</taxon>
        <taxon>Tracheophyta</taxon>
        <taxon>Spermatophyta</taxon>
        <taxon>Magnoliopsida</taxon>
        <taxon>Liliopsida</taxon>
        <taxon>Poales</taxon>
        <taxon>Poaceae</taxon>
        <taxon>PACMAD clade</taxon>
        <taxon>Panicoideae</taxon>
        <taxon>Panicodae</taxon>
        <taxon>Paniceae</taxon>
        <taxon>Anthephorinae</taxon>
        <taxon>Digitaria</taxon>
    </lineage>
</organism>
<evidence type="ECO:0000313" key="2">
    <source>
        <dbReference type="Proteomes" id="UP000636709"/>
    </source>
</evidence>
<keyword evidence="2" id="KW-1185">Reference proteome</keyword>
<evidence type="ECO:0000313" key="1">
    <source>
        <dbReference type="EMBL" id="KAF8652005.1"/>
    </source>
</evidence>
<comment type="caution">
    <text evidence="1">The sequence shown here is derived from an EMBL/GenBank/DDBJ whole genome shotgun (WGS) entry which is preliminary data.</text>
</comment>
<dbReference type="Proteomes" id="UP000636709">
    <property type="component" value="Unassembled WGS sequence"/>
</dbReference>
<proteinExistence type="predicted"/>
<reference evidence="1" key="1">
    <citation type="submission" date="2020-07" db="EMBL/GenBank/DDBJ databases">
        <title>Genome sequence and genetic diversity analysis of an under-domesticated orphan crop, white fonio (Digitaria exilis).</title>
        <authorList>
            <person name="Bennetzen J.L."/>
            <person name="Chen S."/>
            <person name="Ma X."/>
            <person name="Wang X."/>
            <person name="Yssel A.E.J."/>
            <person name="Chaluvadi S.R."/>
            <person name="Johnson M."/>
            <person name="Gangashetty P."/>
            <person name="Hamidou F."/>
            <person name="Sanogo M.D."/>
            <person name="Zwaenepoel A."/>
            <person name="Wallace J."/>
            <person name="Van De Peer Y."/>
            <person name="Van Deynze A."/>
        </authorList>
    </citation>
    <scope>NUCLEOTIDE SEQUENCE</scope>
    <source>
        <tissue evidence="1">Leaves</tissue>
    </source>
</reference>
<dbReference type="EMBL" id="JACEFO010002671">
    <property type="protein sequence ID" value="KAF8652005.1"/>
    <property type="molecule type" value="Genomic_DNA"/>
</dbReference>
<accession>A0A835DZZ0</accession>
<gene>
    <name evidence="1" type="ORF">HU200_062945</name>
</gene>
<name>A0A835DZZ0_9POAL</name>
<dbReference type="AlphaFoldDB" id="A0A835DZZ0"/>
<sequence length="59" mass="6866">MPGVLGKYASLYLEICLVPYLSRKERGEDQADMLMPASLRRAQMQQQHCNAYKYWVGRT</sequence>